<evidence type="ECO:0000259" key="1">
    <source>
        <dbReference type="Pfam" id="PF12146"/>
    </source>
</evidence>
<reference evidence="3" key="1">
    <citation type="journal article" date="2014" name="BMC Genomics">
        <title>Genome sequencing of two Neorhizobium galegae strains reveals a noeT gene responsible for the unusual acetylation of the nodulation factors.</title>
        <authorList>
            <person name="Osterman J."/>
            <person name="Marsh J."/>
            <person name="Laine P.K."/>
            <person name="Zeng Z."/>
            <person name="Alatalo E."/>
            <person name="Sullivan J.T."/>
            <person name="Young J.P."/>
            <person name="Thomas-Oates J."/>
            <person name="Paulin L."/>
            <person name="Lindstrom K."/>
        </authorList>
    </citation>
    <scope>NUCLEOTIDE SEQUENCE [LARGE SCALE GENOMIC DNA]</scope>
    <source>
        <strain evidence="3">HAMBI 540</strain>
    </source>
</reference>
<dbReference type="InterPro" id="IPR022742">
    <property type="entry name" value="Hydrolase_4"/>
</dbReference>
<sequence length="374" mass="40872">MRLNTHVWPDACKPSISSISPGAPSAVASRAFSLTSRRRWLTLAGMSEAADSIDDILHPTPGNPAPANYSAGYFTGHRGTRLRYGLFRSEISPAIGTIVLVQGRNESIEKYFETIRDLNAMGLWVATFDLRGQGGSQRLTKNPSKGHVRRFSDYERDLEIFLEHIVLPDARLPFFLIAHSTGALIALSAAPRLSNRINRMAVAAPYIALSGQGVPEGFIRTLAGIASWTGFGRVSMGTDRSNRAFEGNPLTSDRKRFARNMEIGAAHPELAIGPPTARWLHETFKAARRVSSQSHLTRITIPTLILAPVLDAIVPYAAQEELSRNFRAGQLITINGARHEVFHDKDIYRAQALAAIEAFMPGQDGSFGLSETAA</sequence>
<gene>
    <name evidence="2" type="ORF">RG540_CH30930</name>
</gene>
<organism evidence="2 3">
    <name type="scientific">Neorhizobium galegae bv. orientalis str. HAMBI 540</name>
    <dbReference type="NCBI Taxonomy" id="1028800"/>
    <lineage>
        <taxon>Bacteria</taxon>
        <taxon>Pseudomonadati</taxon>
        <taxon>Pseudomonadota</taxon>
        <taxon>Alphaproteobacteria</taxon>
        <taxon>Hyphomicrobiales</taxon>
        <taxon>Rhizobiaceae</taxon>
        <taxon>Rhizobium/Agrobacterium group</taxon>
        <taxon>Neorhizobium</taxon>
    </lineage>
</organism>
<feature type="domain" description="Serine aminopeptidase S33" evidence="1">
    <location>
        <begin position="94"/>
        <end position="346"/>
    </location>
</feature>
<dbReference type="Gene3D" id="3.40.50.1820">
    <property type="entry name" value="alpha/beta hydrolase"/>
    <property type="match status" value="1"/>
</dbReference>
<evidence type="ECO:0000313" key="2">
    <source>
        <dbReference type="EMBL" id="CDN49258.1"/>
    </source>
</evidence>
<protein>
    <submittedName>
        <fullName evidence="2">Putative lysophospholipase L2, (Lecithinase B)</fullName>
    </submittedName>
</protein>
<dbReference type="SUPFAM" id="SSF53474">
    <property type="entry name" value="alpha/beta-Hydrolases"/>
    <property type="match status" value="1"/>
</dbReference>
<dbReference type="Proteomes" id="UP000028181">
    <property type="component" value="Chromosome I"/>
</dbReference>
<name>A0A068SSQ2_NEOGA</name>
<dbReference type="PANTHER" id="PTHR11614">
    <property type="entry name" value="PHOSPHOLIPASE-RELATED"/>
    <property type="match status" value="1"/>
</dbReference>
<dbReference type="InterPro" id="IPR029058">
    <property type="entry name" value="AB_hydrolase_fold"/>
</dbReference>
<keyword evidence="3" id="KW-1185">Reference proteome</keyword>
<dbReference type="eggNOG" id="COG2267">
    <property type="taxonomic scope" value="Bacteria"/>
</dbReference>
<dbReference type="EMBL" id="HG938353">
    <property type="protein sequence ID" value="CDN49258.1"/>
    <property type="molecule type" value="Genomic_DNA"/>
</dbReference>
<evidence type="ECO:0000313" key="3">
    <source>
        <dbReference type="Proteomes" id="UP000028181"/>
    </source>
</evidence>
<proteinExistence type="predicted"/>
<dbReference type="Pfam" id="PF12146">
    <property type="entry name" value="Hydrolase_4"/>
    <property type="match status" value="1"/>
</dbReference>
<dbReference type="AlphaFoldDB" id="A0A068SSQ2"/>
<dbReference type="PATRIC" id="fig|1028800.3.peg.3137"/>
<dbReference type="InterPro" id="IPR051044">
    <property type="entry name" value="MAG_DAG_Lipase"/>
</dbReference>
<dbReference type="KEGG" id="ngg:RG540_CH30930"/>
<accession>A0A068SSQ2</accession>
<dbReference type="HOGENOM" id="CLU_026209_10_1_5"/>